<evidence type="ECO:0000256" key="2">
    <source>
        <dbReference type="ARBA" id="ARBA00022771"/>
    </source>
</evidence>
<dbReference type="InterPro" id="IPR027370">
    <property type="entry name" value="Znf-RING_euk"/>
</dbReference>
<feature type="domain" description="RING-type" evidence="6">
    <location>
        <begin position="48"/>
        <end position="88"/>
    </location>
</feature>
<feature type="coiled-coil region" evidence="5">
    <location>
        <begin position="28"/>
        <end position="55"/>
    </location>
</feature>
<keyword evidence="5" id="KW-0175">Coiled coil</keyword>
<keyword evidence="3" id="KW-0862">Zinc</keyword>
<evidence type="ECO:0000256" key="5">
    <source>
        <dbReference type="SAM" id="Coils"/>
    </source>
</evidence>
<dbReference type="PROSITE" id="PS50089">
    <property type="entry name" value="ZF_RING_2"/>
    <property type="match status" value="1"/>
</dbReference>
<proteinExistence type="predicted"/>
<evidence type="ECO:0000313" key="7">
    <source>
        <dbReference type="EMBL" id="CAG5111480.1"/>
    </source>
</evidence>
<name>A0ABN7T1D7_OIKDI</name>
<reference evidence="7 8" key="1">
    <citation type="submission" date="2021-04" db="EMBL/GenBank/DDBJ databases">
        <authorList>
            <person name="Bliznina A."/>
        </authorList>
    </citation>
    <scope>NUCLEOTIDE SEQUENCE [LARGE SCALE GENOMIC DNA]</scope>
</reference>
<gene>
    <name evidence="7" type="ORF">OKIOD_LOCUS14549</name>
</gene>
<evidence type="ECO:0000313" key="8">
    <source>
        <dbReference type="Proteomes" id="UP001158576"/>
    </source>
</evidence>
<evidence type="ECO:0000259" key="6">
    <source>
        <dbReference type="PROSITE" id="PS50089"/>
    </source>
</evidence>
<evidence type="ECO:0000256" key="3">
    <source>
        <dbReference type="ARBA" id="ARBA00022833"/>
    </source>
</evidence>
<keyword evidence="2 4" id="KW-0863">Zinc-finger</keyword>
<dbReference type="EMBL" id="OU015567">
    <property type="protein sequence ID" value="CAG5111480.1"/>
    <property type="molecule type" value="Genomic_DNA"/>
</dbReference>
<dbReference type="Pfam" id="PF13445">
    <property type="entry name" value="zf-RING_UBOX"/>
    <property type="match status" value="1"/>
</dbReference>
<dbReference type="Proteomes" id="UP001158576">
    <property type="component" value="Chromosome 2"/>
</dbReference>
<dbReference type="InterPro" id="IPR001841">
    <property type="entry name" value="Znf_RING"/>
</dbReference>
<protein>
    <submittedName>
        <fullName evidence="7">Oidioi.mRNA.OKI2018_I69.chr2.g5784.t1.cds</fullName>
    </submittedName>
</protein>
<dbReference type="Gene3D" id="3.30.40.10">
    <property type="entry name" value="Zinc/RING finger domain, C3HC4 (zinc finger)"/>
    <property type="match status" value="1"/>
</dbReference>
<evidence type="ECO:0000256" key="4">
    <source>
        <dbReference type="PROSITE-ProRule" id="PRU00175"/>
    </source>
</evidence>
<evidence type="ECO:0000256" key="1">
    <source>
        <dbReference type="ARBA" id="ARBA00022723"/>
    </source>
</evidence>
<sequence length="102" mass="12137">MALQIELDQQNQVIDANQRFMDEVTASRAVRQHKIQELNRRLENLEQCKICYENYDDTDHQQLAVNPCGHFMCKKCCNIMITKPIPKCWCQEKMSRLMRVYA</sequence>
<organism evidence="7 8">
    <name type="scientific">Oikopleura dioica</name>
    <name type="common">Tunicate</name>
    <dbReference type="NCBI Taxonomy" id="34765"/>
    <lineage>
        <taxon>Eukaryota</taxon>
        <taxon>Metazoa</taxon>
        <taxon>Chordata</taxon>
        <taxon>Tunicata</taxon>
        <taxon>Appendicularia</taxon>
        <taxon>Copelata</taxon>
        <taxon>Oikopleuridae</taxon>
        <taxon>Oikopleura</taxon>
    </lineage>
</organism>
<keyword evidence="1" id="KW-0479">Metal-binding</keyword>
<dbReference type="SUPFAM" id="SSF57850">
    <property type="entry name" value="RING/U-box"/>
    <property type="match status" value="1"/>
</dbReference>
<dbReference type="InterPro" id="IPR013083">
    <property type="entry name" value="Znf_RING/FYVE/PHD"/>
</dbReference>
<accession>A0ABN7T1D7</accession>
<keyword evidence="8" id="KW-1185">Reference proteome</keyword>